<dbReference type="PANTHER" id="PTHR30537">
    <property type="entry name" value="HTH-TYPE TRANSCRIPTIONAL REGULATOR"/>
    <property type="match status" value="1"/>
</dbReference>
<comment type="caution">
    <text evidence="3">The sequence shown here is derived from an EMBL/GenBank/DDBJ whole genome shotgun (WGS) entry which is preliminary data.</text>
</comment>
<dbReference type="InterPro" id="IPR005119">
    <property type="entry name" value="LysR_subst-bd"/>
</dbReference>
<dbReference type="Pfam" id="PF03466">
    <property type="entry name" value="LysR_substrate"/>
    <property type="match status" value="1"/>
</dbReference>
<dbReference type="PANTHER" id="PTHR30537:SF5">
    <property type="entry name" value="HTH-TYPE TRANSCRIPTIONAL ACTIVATOR TTDR-RELATED"/>
    <property type="match status" value="1"/>
</dbReference>
<proteinExistence type="inferred from homology"/>
<dbReference type="SUPFAM" id="SSF53850">
    <property type="entry name" value="Periplasmic binding protein-like II"/>
    <property type="match status" value="1"/>
</dbReference>
<dbReference type="Gene3D" id="3.40.190.290">
    <property type="match status" value="1"/>
</dbReference>
<dbReference type="RefSeq" id="WP_272133966.1">
    <property type="nucleotide sequence ID" value="NZ_JAQLOI010000001.1"/>
</dbReference>
<comment type="similarity">
    <text evidence="1">Belongs to the LysR transcriptional regulatory family.</text>
</comment>
<accession>A0ABT4YPL5</accession>
<organism evidence="3 4">
    <name type="scientific">Vibrio algarum</name>
    <dbReference type="NCBI Taxonomy" id="3020714"/>
    <lineage>
        <taxon>Bacteria</taxon>
        <taxon>Pseudomonadati</taxon>
        <taxon>Pseudomonadota</taxon>
        <taxon>Gammaproteobacteria</taxon>
        <taxon>Vibrionales</taxon>
        <taxon>Vibrionaceae</taxon>
        <taxon>Vibrio</taxon>
    </lineage>
</organism>
<keyword evidence="4" id="KW-1185">Reference proteome</keyword>
<evidence type="ECO:0000313" key="3">
    <source>
        <dbReference type="EMBL" id="MDB1123415.1"/>
    </source>
</evidence>
<reference evidence="3 4" key="1">
    <citation type="submission" date="2023-01" db="EMBL/GenBank/DDBJ databases">
        <title>Vibrio sp. KJ40-1 sp.nov, isolated from marine algae.</title>
        <authorList>
            <person name="Butt M."/>
            <person name="Kim J.M.J."/>
            <person name="Jeon C.O.C."/>
        </authorList>
    </citation>
    <scope>NUCLEOTIDE SEQUENCE [LARGE SCALE GENOMIC DNA]</scope>
    <source>
        <strain evidence="3 4">KJ40-1</strain>
    </source>
</reference>
<evidence type="ECO:0000256" key="1">
    <source>
        <dbReference type="ARBA" id="ARBA00009437"/>
    </source>
</evidence>
<dbReference type="InterPro" id="IPR058163">
    <property type="entry name" value="LysR-type_TF_proteobact-type"/>
</dbReference>
<evidence type="ECO:0000259" key="2">
    <source>
        <dbReference type="Pfam" id="PF03466"/>
    </source>
</evidence>
<dbReference type="EMBL" id="JAQLOI010000001">
    <property type="protein sequence ID" value="MDB1123415.1"/>
    <property type="molecule type" value="Genomic_DNA"/>
</dbReference>
<name>A0ABT4YPL5_9VIBR</name>
<gene>
    <name evidence="3" type="ORF">PGX00_06970</name>
</gene>
<protein>
    <submittedName>
        <fullName evidence="3">Substrate binding domain-containing protein</fullName>
    </submittedName>
</protein>
<feature type="domain" description="LysR substrate-binding" evidence="2">
    <location>
        <begin position="18"/>
        <end position="221"/>
    </location>
</feature>
<dbReference type="CDD" id="cd08422">
    <property type="entry name" value="PBP2_CrgA_like"/>
    <property type="match status" value="1"/>
</dbReference>
<sequence>MREELRETIQAAHSFHAESKGLLKNTAMESFTKNALQSVINKFQELYPEVIIEVHINSHLVDIVGEGFDIVFRSGQFQDSPFIASYLARNRSVLVASPEYLIRYGKLDTMEDLQKLPVGGFATDTFRISELKYTDVQNQVQTMPMDCAYFGNDIDLVVQQALSGRIYCKFPAVHIRDEVLSGKLVPILTDLKIPYYNPFYAVYPHRDMSMRTRLFLDAVRNSIGEDTPCWESNIPGKGVATGLN</sequence>
<evidence type="ECO:0000313" key="4">
    <source>
        <dbReference type="Proteomes" id="UP001210678"/>
    </source>
</evidence>
<dbReference type="Proteomes" id="UP001210678">
    <property type="component" value="Unassembled WGS sequence"/>
</dbReference>